<keyword evidence="3" id="KW-1185">Reference proteome</keyword>
<protein>
    <submittedName>
        <fullName evidence="2">dTDP-4-oxo-6-deoxy-D-allose reductase</fullName>
        <ecNumber evidence="2">1.1.1.-</ecNumber>
    </submittedName>
</protein>
<dbReference type="RefSeq" id="WP_093968414.1">
    <property type="nucleotide sequence ID" value="NZ_FXYE01000002.1"/>
</dbReference>
<dbReference type="PANTHER" id="PTHR43245:SF23">
    <property type="entry name" value="NAD(P)-BINDING DOMAIN-CONTAINING PROTEIN"/>
    <property type="match status" value="1"/>
</dbReference>
<name>A0A238KYK5_9RHOB</name>
<dbReference type="Gene3D" id="3.40.50.720">
    <property type="entry name" value="NAD(P)-binding Rossmann-like Domain"/>
    <property type="match status" value="1"/>
</dbReference>
<sequence length="301" mass="31919">MKTALSGSTGMIGRHMLALLRQRGVSCRTVTRADWDLTEWLSFEAFDALFGDADVIFHFAAKIPGPQAASGSTAAEFFDTNVRACANLGEWAASRRKAVVFLSSGTVYANPHAPVIAESAPTMISGFGGFYAMSKVLAENVLRHYSAEGMKLAILRPSSVYGFGMAAEQLVPSFLAKAKDGQELTLTGSENRLNLIHAHDLCRAALAVAEQQIIGIFNVAGPAIHSIRDIADTAVSVASAGKVAVGKETDPSPPFLRFDLNCERAAAAFGYRPIVGLEMGLSMMAQEAFLPGNGGHARLSP</sequence>
<keyword evidence="2" id="KW-0560">Oxidoreductase</keyword>
<proteinExistence type="predicted"/>
<gene>
    <name evidence="2" type="primary">chmD</name>
    <name evidence="2" type="ORF">COL8621_03398</name>
</gene>
<evidence type="ECO:0000313" key="3">
    <source>
        <dbReference type="Proteomes" id="UP000202922"/>
    </source>
</evidence>
<dbReference type="OrthoDB" id="367683at2"/>
<dbReference type="EMBL" id="FXYE01000002">
    <property type="protein sequence ID" value="SMX47282.1"/>
    <property type="molecule type" value="Genomic_DNA"/>
</dbReference>
<organism evidence="2 3">
    <name type="scientific">Actibacterium lipolyticum</name>
    <dbReference type="NCBI Taxonomy" id="1524263"/>
    <lineage>
        <taxon>Bacteria</taxon>
        <taxon>Pseudomonadati</taxon>
        <taxon>Pseudomonadota</taxon>
        <taxon>Alphaproteobacteria</taxon>
        <taxon>Rhodobacterales</taxon>
        <taxon>Roseobacteraceae</taxon>
        <taxon>Actibacterium</taxon>
    </lineage>
</organism>
<dbReference type="AlphaFoldDB" id="A0A238KYK5"/>
<dbReference type="InterPro" id="IPR001509">
    <property type="entry name" value="Epimerase_deHydtase"/>
</dbReference>
<accession>A0A238KYK5</accession>
<dbReference type="Proteomes" id="UP000202922">
    <property type="component" value="Unassembled WGS sequence"/>
</dbReference>
<dbReference type="InterPro" id="IPR036291">
    <property type="entry name" value="NAD(P)-bd_dom_sf"/>
</dbReference>
<evidence type="ECO:0000313" key="2">
    <source>
        <dbReference type="EMBL" id="SMX47282.1"/>
    </source>
</evidence>
<dbReference type="EC" id="1.1.1.-" evidence="2"/>
<evidence type="ECO:0000259" key="1">
    <source>
        <dbReference type="Pfam" id="PF01370"/>
    </source>
</evidence>
<dbReference type="PANTHER" id="PTHR43245">
    <property type="entry name" value="BIFUNCTIONAL POLYMYXIN RESISTANCE PROTEIN ARNA"/>
    <property type="match status" value="1"/>
</dbReference>
<dbReference type="GO" id="GO:0016491">
    <property type="term" value="F:oxidoreductase activity"/>
    <property type="evidence" value="ECO:0007669"/>
    <property type="project" value="UniProtKB-KW"/>
</dbReference>
<dbReference type="SUPFAM" id="SSF51735">
    <property type="entry name" value="NAD(P)-binding Rossmann-fold domains"/>
    <property type="match status" value="1"/>
</dbReference>
<feature type="domain" description="NAD-dependent epimerase/dehydratase" evidence="1">
    <location>
        <begin position="6"/>
        <end position="220"/>
    </location>
</feature>
<reference evidence="3" key="1">
    <citation type="submission" date="2017-05" db="EMBL/GenBank/DDBJ databases">
        <authorList>
            <person name="Rodrigo-Torres L."/>
            <person name="Arahal R. D."/>
            <person name="Lucena T."/>
        </authorList>
    </citation>
    <scope>NUCLEOTIDE SEQUENCE [LARGE SCALE GENOMIC DNA]</scope>
    <source>
        <strain evidence="3">CECT 8621</strain>
    </source>
</reference>
<dbReference type="InterPro" id="IPR050177">
    <property type="entry name" value="Lipid_A_modif_metabolic_enz"/>
</dbReference>
<dbReference type="Pfam" id="PF01370">
    <property type="entry name" value="Epimerase"/>
    <property type="match status" value="1"/>
</dbReference>